<name>A0AAD9ZY48_9ROSI</name>
<feature type="domain" description="hAT-like transposase RNase-H fold" evidence="2">
    <location>
        <begin position="84"/>
        <end position="181"/>
    </location>
</feature>
<keyword evidence="1" id="KW-1133">Transmembrane helix</keyword>
<proteinExistence type="predicted"/>
<reference evidence="3" key="1">
    <citation type="journal article" date="2023" name="Plant J.">
        <title>Genome sequences and population genomics provide insights into the demographic history, inbreeding, and mutation load of two 'living fossil' tree species of Dipteronia.</title>
        <authorList>
            <person name="Feng Y."/>
            <person name="Comes H.P."/>
            <person name="Chen J."/>
            <person name="Zhu S."/>
            <person name="Lu R."/>
            <person name="Zhang X."/>
            <person name="Li P."/>
            <person name="Qiu J."/>
            <person name="Olsen K.M."/>
            <person name="Qiu Y."/>
        </authorList>
    </citation>
    <scope>NUCLEOTIDE SEQUENCE</scope>
    <source>
        <strain evidence="3">NBL</strain>
    </source>
</reference>
<dbReference type="PANTHER" id="PTHR23272">
    <property type="entry name" value="BED FINGER-RELATED"/>
    <property type="match status" value="1"/>
</dbReference>
<keyword evidence="1" id="KW-0472">Membrane</keyword>
<evidence type="ECO:0000313" key="3">
    <source>
        <dbReference type="EMBL" id="KAK3194503.1"/>
    </source>
</evidence>
<keyword evidence="1" id="KW-0812">Transmembrane</keyword>
<evidence type="ECO:0000259" key="2">
    <source>
        <dbReference type="Pfam" id="PF14372"/>
    </source>
</evidence>
<comment type="caution">
    <text evidence="3">The sequence shown here is derived from an EMBL/GenBank/DDBJ whole genome shotgun (WGS) entry which is preliminary data.</text>
</comment>
<dbReference type="AlphaFoldDB" id="A0AAD9ZY48"/>
<gene>
    <name evidence="3" type="ORF">Dsin_025813</name>
</gene>
<dbReference type="SUPFAM" id="SSF53098">
    <property type="entry name" value="Ribonuclease H-like"/>
    <property type="match status" value="1"/>
</dbReference>
<dbReference type="Proteomes" id="UP001281410">
    <property type="component" value="Unassembled WGS sequence"/>
</dbReference>
<evidence type="ECO:0000256" key="1">
    <source>
        <dbReference type="SAM" id="Phobius"/>
    </source>
</evidence>
<dbReference type="PANTHER" id="PTHR23272:SF179">
    <property type="entry name" value="ZINC FINGER BED DOMAIN-CONTAINING PROTEIN RICESLEEPER 2-LIKE ISOFORM X1"/>
    <property type="match status" value="1"/>
</dbReference>
<dbReference type="EMBL" id="JANJYJ010000008">
    <property type="protein sequence ID" value="KAK3194503.1"/>
    <property type="molecule type" value="Genomic_DNA"/>
</dbReference>
<protein>
    <recommendedName>
        <fullName evidence="2">hAT-like transposase RNase-H fold domain-containing protein</fullName>
    </recommendedName>
</protein>
<dbReference type="GO" id="GO:0003677">
    <property type="term" value="F:DNA binding"/>
    <property type="evidence" value="ECO:0007669"/>
    <property type="project" value="InterPro"/>
</dbReference>
<feature type="transmembrane region" description="Helical" evidence="1">
    <location>
        <begin position="190"/>
        <end position="207"/>
    </location>
</feature>
<accession>A0AAD9ZY48</accession>
<dbReference type="Pfam" id="PF14372">
    <property type="entry name" value="hAT-like_RNase-H"/>
    <property type="match status" value="1"/>
</dbReference>
<dbReference type="InterPro" id="IPR012337">
    <property type="entry name" value="RNaseH-like_sf"/>
</dbReference>
<dbReference type="InterPro" id="IPR025525">
    <property type="entry name" value="hAT-like_transposase_RNase-H"/>
</dbReference>
<evidence type="ECO:0000313" key="4">
    <source>
        <dbReference type="Proteomes" id="UP001281410"/>
    </source>
</evidence>
<keyword evidence="4" id="KW-1185">Reference proteome</keyword>
<sequence length="213" mass="25562">MEKFEEAARQLSLDYNKRLVLDCKTRWNLTYLMLSVALNYKDVFYRLKQRESQYRSLPEEKDWELAKEMCDKLNFFYHVTEMFSGTKYPTSNLFFPKICEIKLSLRKWHTSSHVEISNMASNIISKFDQYWKDVHGVMAMASLLDPRFKLKLLEYFYPLIYGDDRALEEVAIVHTLCEDIFKIINQELCYKFLMLIVVVFPTQMLILEMRQSH</sequence>
<organism evidence="3 4">
    <name type="scientific">Dipteronia sinensis</name>
    <dbReference type="NCBI Taxonomy" id="43782"/>
    <lineage>
        <taxon>Eukaryota</taxon>
        <taxon>Viridiplantae</taxon>
        <taxon>Streptophyta</taxon>
        <taxon>Embryophyta</taxon>
        <taxon>Tracheophyta</taxon>
        <taxon>Spermatophyta</taxon>
        <taxon>Magnoliopsida</taxon>
        <taxon>eudicotyledons</taxon>
        <taxon>Gunneridae</taxon>
        <taxon>Pentapetalae</taxon>
        <taxon>rosids</taxon>
        <taxon>malvids</taxon>
        <taxon>Sapindales</taxon>
        <taxon>Sapindaceae</taxon>
        <taxon>Hippocastanoideae</taxon>
        <taxon>Acereae</taxon>
        <taxon>Dipteronia</taxon>
    </lineage>
</organism>